<accession>A0A5N5X1R6</accession>
<proteinExistence type="inferred from homology"/>
<dbReference type="GO" id="GO:0020037">
    <property type="term" value="F:heme binding"/>
    <property type="evidence" value="ECO:0007669"/>
    <property type="project" value="InterPro"/>
</dbReference>
<gene>
    <name evidence="11" type="ORF">BDV29DRAFT_201810</name>
</gene>
<dbReference type="InterPro" id="IPR050121">
    <property type="entry name" value="Cytochrome_P450_monoxygenase"/>
</dbReference>
<reference evidence="11 12" key="1">
    <citation type="submission" date="2019-04" db="EMBL/GenBank/DDBJ databases">
        <title>Friends and foes A comparative genomics study of 23 Aspergillus species from section Flavi.</title>
        <authorList>
            <consortium name="DOE Joint Genome Institute"/>
            <person name="Kjaerbolling I."/>
            <person name="Vesth T."/>
            <person name="Frisvad J.C."/>
            <person name="Nybo J.L."/>
            <person name="Theobald S."/>
            <person name="Kildgaard S."/>
            <person name="Isbrandt T."/>
            <person name="Kuo A."/>
            <person name="Sato A."/>
            <person name="Lyhne E.K."/>
            <person name="Kogle M.E."/>
            <person name="Wiebenga A."/>
            <person name="Kun R.S."/>
            <person name="Lubbers R.J."/>
            <person name="Makela M.R."/>
            <person name="Barry K."/>
            <person name="Chovatia M."/>
            <person name="Clum A."/>
            <person name="Daum C."/>
            <person name="Haridas S."/>
            <person name="He G."/>
            <person name="LaButti K."/>
            <person name="Lipzen A."/>
            <person name="Mondo S."/>
            <person name="Riley R."/>
            <person name="Salamov A."/>
            <person name="Simmons B.A."/>
            <person name="Magnuson J.K."/>
            <person name="Henrissat B."/>
            <person name="Mortensen U.H."/>
            <person name="Larsen T.O."/>
            <person name="Devries R.P."/>
            <person name="Grigoriev I.V."/>
            <person name="Machida M."/>
            <person name="Baker S.E."/>
            <person name="Andersen M.R."/>
        </authorList>
    </citation>
    <scope>NUCLEOTIDE SEQUENCE [LARGE SCALE GENOMIC DNA]</scope>
    <source>
        <strain evidence="11 12">CBS 151.66</strain>
    </source>
</reference>
<keyword evidence="7 9" id="KW-0503">Monooxygenase</keyword>
<dbReference type="GO" id="GO:0004497">
    <property type="term" value="F:monooxygenase activity"/>
    <property type="evidence" value="ECO:0007669"/>
    <property type="project" value="UniProtKB-KW"/>
</dbReference>
<protein>
    <submittedName>
        <fullName evidence="11">Elymoclavine monooxygenase</fullName>
    </submittedName>
</protein>
<evidence type="ECO:0000256" key="7">
    <source>
        <dbReference type="ARBA" id="ARBA00023033"/>
    </source>
</evidence>
<dbReference type="GO" id="GO:0005506">
    <property type="term" value="F:iron ion binding"/>
    <property type="evidence" value="ECO:0007669"/>
    <property type="project" value="InterPro"/>
</dbReference>
<evidence type="ECO:0000256" key="10">
    <source>
        <dbReference type="SAM" id="Phobius"/>
    </source>
</evidence>
<evidence type="ECO:0000313" key="12">
    <source>
        <dbReference type="Proteomes" id="UP000326565"/>
    </source>
</evidence>
<keyword evidence="3 8" id="KW-0349">Heme</keyword>
<keyword evidence="10" id="KW-1133">Transmembrane helix</keyword>
<dbReference type="PANTHER" id="PTHR24305">
    <property type="entry name" value="CYTOCHROME P450"/>
    <property type="match status" value="1"/>
</dbReference>
<keyword evidence="10" id="KW-0472">Membrane</keyword>
<dbReference type="OrthoDB" id="3945418at2759"/>
<dbReference type="GO" id="GO:0016705">
    <property type="term" value="F:oxidoreductase activity, acting on paired donors, with incorporation or reduction of molecular oxygen"/>
    <property type="evidence" value="ECO:0007669"/>
    <property type="project" value="InterPro"/>
</dbReference>
<dbReference type="SUPFAM" id="SSF48264">
    <property type="entry name" value="Cytochrome P450"/>
    <property type="match status" value="1"/>
</dbReference>
<keyword evidence="10" id="KW-0812">Transmembrane</keyword>
<evidence type="ECO:0000256" key="3">
    <source>
        <dbReference type="ARBA" id="ARBA00022617"/>
    </source>
</evidence>
<dbReference type="PRINTS" id="PR00385">
    <property type="entry name" value="P450"/>
</dbReference>
<evidence type="ECO:0000256" key="2">
    <source>
        <dbReference type="ARBA" id="ARBA00010617"/>
    </source>
</evidence>
<name>A0A5N5X1R6_9EURO</name>
<keyword evidence="5 9" id="KW-0560">Oxidoreductase</keyword>
<dbReference type="PRINTS" id="PR00463">
    <property type="entry name" value="EP450I"/>
</dbReference>
<dbReference type="InterPro" id="IPR002401">
    <property type="entry name" value="Cyt_P450_E_grp-I"/>
</dbReference>
<dbReference type="Gene3D" id="1.10.630.10">
    <property type="entry name" value="Cytochrome P450"/>
    <property type="match status" value="1"/>
</dbReference>
<dbReference type="EMBL" id="ML732227">
    <property type="protein sequence ID" value="KAB8073414.1"/>
    <property type="molecule type" value="Genomic_DNA"/>
</dbReference>
<feature type="binding site" description="axial binding residue" evidence="8">
    <location>
        <position position="435"/>
    </location>
    <ligand>
        <name>heme</name>
        <dbReference type="ChEBI" id="CHEBI:30413"/>
    </ligand>
    <ligandPart>
        <name>Fe</name>
        <dbReference type="ChEBI" id="CHEBI:18248"/>
    </ligandPart>
</feature>
<evidence type="ECO:0000313" key="11">
    <source>
        <dbReference type="EMBL" id="KAB8073414.1"/>
    </source>
</evidence>
<evidence type="ECO:0000256" key="6">
    <source>
        <dbReference type="ARBA" id="ARBA00023004"/>
    </source>
</evidence>
<dbReference type="InterPro" id="IPR017972">
    <property type="entry name" value="Cyt_P450_CS"/>
</dbReference>
<dbReference type="CDD" id="cd11062">
    <property type="entry name" value="CYP58-like"/>
    <property type="match status" value="1"/>
</dbReference>
<feature type="transmembrane region" description="Helical" evidence="10">
    <location>
        <begin position="6"/>
        <end position="25"/>
    </location>
</feature>
<dbReference type="AlphaFoldDB" id="A0A5N5X1R6"/>
<comment type="cofactor">
    <cofactor evidence="1 8">
        <name>heme</name>
        <dbReference type="ChEBI" id="CHEBI:30413"/>
    </cofactor>
</comment>
<dbReference type="Pfam" id="PF00067">
    <property type="entry name" value="p450"/>
    <property type="match status" value="1"/>
</dbReference>
<dbReference type="PANTHER" id="PTHR24305:SF210">
    <property type="entry name" value="CYTOCHROME P450 MONOOXYGENASE ASQL-RELATED"/>
    <property type="match status" value="1"/>
</dbReference>
<organism evidence="11 12">
    <name type="scientific">Aspergillus leporis</name>
    <dbReference type="NCBI Taxonomy" id="41062"/>
    <lineage>
        <taxon>Eukaryota</taxon>
        <taxon>Fungi</taxon>
        <taxon>Dikarya</taxon>
        <taxon>Ascomycota</taxon>
        <taxon>Pezizomycotina</taxon>
        <taxon>Eurotiomycetes</taxon>
        <taxon>Eurotiomycetidae</taxon>
        <taxon>Eurotiales</taxon>
        <taxon>Aspergillaceae</taxon>
        <taxon>Aspergillus</taxon>
        <taxon>Aspergillus subgen. Circumdati</taxon>
    </lineage>
</organism>
<dbReference type="InterPro" id="IPR001128">
    <property type="entry name" value="Cyt_P450"/>
</dbReference>
<keyword evidence="4 8" id="KW-0479">Metal-binding</keyword>
<evidence type="ECO:0000256" key="9">
    <source>
        <dbReference type="RuleBase" id="RU000461"/>
    </source>
</evidence>
<evidence type="ECO:0000256" key="4">
    <source>
        <dbReference type="ARBA" id="ARBA00022723"/>
    </source>
</evidence>
<keyword evidence="6 8" id="KW-0408">Iron</keyword>
<evidence type="ECO:0000256" key="5">
    <source>
        <dbReference type="ARBA" id="ARBA00023002"/>
    </source>
</evidence>
<evidence type="ECO:0000256" key="1">
    <source>
        <dbReference type="ARBA" id="ARBA00001971"/>
    </source>
</evidence>
<sequence>MGSTLIAISVTLFLPLIISAFYRLYKHPLRKIPGPRLAAVTNLYAFYYNYIQEGGYSKQFKGLHEKYNSPVVRIGPNHVHVDKLSFYDEVFRPGTKYRKDPSFYNSFGGLDGMIDEDGFRTYRSHISSLYSAKSVDMLAPKLLREVQTVADRLQKDVGTNQVVNIQKMFRTLSADMVLHILFPQDIDLFECDQYHPFLESFDIMLTKTWLSLSYPFALGLLALLPWPEYKRVGVAAENFAKYCQGWMTKAQHLQNSGAEKGRDCHIKRYLELDPTNEKKKKAIPYPLEDIFNFIAGGTDTTAYIISCVVYYLLKSPNVLSNLQKELDEAALCIRHKFDHKQIQSLPYLTAVIKEALRISTPAPGCLPRIVPDGGAHVDSVYIPSGTAVSVSMLSIQQNADLFPEPRKFKPERWLCEEGKALAKWNIAFSRGPRQCIGTNVAYLELYGTIAYLFSRFEFALSGNDGDELEWIDRFTAHNIEDIKVKITKDKWT</sequence>
<dbReference type="InterPro" id="IPR036396">
    <property type="entry name" value="Cyt_P450_sf"/>
</dbReference>
<keyword evidence="12" id="KW-1185">Reference proteome</keyword>
<dbReference type="Proteomes" id="UP000326565">
    <property type="component" value="Unassembled WGS sequence"/>
</dbReference>
<comment type="similarity">
    <text evidence="2 9">Belongs to the cytochrome P450 family.</text>
</comment>
<evidence type="ECO:0000256" key="8">
    <source>
        <dbReference type="PIRSR" id="PIRSR602401-1"/>
    </source>
</evidence>
<dbReference type="PROSITE" id="PS00086">
    <property type="entry name" value="CYTOCHROME_P450"/>
    <property type="match status" value="1"/>
</dbReference>